<evidence type="ECO:0000313" key="2">
    <source>
        <dbReference type="Proteomes" id="UP000191931"/>
    </source>
</evidence>
<keyword evidence="2" id="KW-1185">Reference proteome</keyword>
<dbReference type="AlphaFoldDB" id="A0A1W1HF97"/>
<accession>A0A1W1HF97</accession>
<proteinExistence type="predicted"/>
<name>A0A1W1HF97_9BACT</name>
<dbReference type="Proteomes" id="UP000191931">
    <property type="component" value="Unassembled WGS sequence"/>
</dbReference>
<sequence>MCMFIAIVLLNDFKESDVKHVFLCMVIDFLLTLQFANLGRKKTTGFKEMAELHIGV</sequence>
<dbReference type="EMBL" id="FWEV01000197">
    <property type="protein sequence ID" value="SLM31157.1"/>
    <property type="molecule type" value="Genomic_DNA"/>
</dbReference>
<evidence type="ECO:0000313" key="1">
    <source>
        <dbReference type="EMBL" id="SLM31157.1"/>
    </source>
</evidence>
<protein>
    <submittedName>
        <fullName evidence="1">Uncharacterized protein</fullName>
    </submittedName>
</protein>
<gene>
    <name evidence="1" type="ORF">MTBBW1_2760005</name>
</gene>
<organism evidence="1 2">
    <name type="scientific">Desulfamplus magnetovallimortis</name>
    <dbReference type="NCBI Taxonomy" id="1246637"/>
    <lineage>
        <taxon>Bacteria</taxon>
        <taxon>Pseudomonadati</taxon>
        <taxon>Thermodesulfobacteriota</taxon>
        <taxon>Desulfobacteria</taxon>
        <taxon>Desulfobacterales</taxon>
        <taxon>Desulfobacteraceae</taxon>
        <taxon>Desulfamplus</taxon>
    </lineage>
</organism>
<reference evidence="1 2" key="1">
    <citation type="submission" date="2017-03" db="EMBL/GenBank/DDBJ databases">
        <authorList>
            <person name="Afonso C.L."/>
            <person name="Miller P.J."/>
            <person name="Scott M.A."/>
            <person name="Spackman E."/>
            <person name="Goraichik I."/>
            <person name="Dimitrov K.M."/>
            <person name="Suarez D.L."/>
            <person name="Swayne D.E."/>
        </authorList>
    </citation>
    <scope>NUCLEOTIDE SEQUENCE [LARGE SCALE GENOMIC DNA]</scope>
    <source>
        <strain evidence="1">PRJEB14757</strain>
    </source>
</reference>